<reference evidence="1" key="1">
    <citation type="journal article" date="2020" name="BMC">
        <title>Leishmania infection induces a limited differential gene expression in the sand fly midgut.</title>
        <authorList>
            <person name="Coutinho-Abreu I.V."/>
            <person name="Serafim T.D."/>
            <person name="Meneses C."/>
            <person name="Kamhawi S."/>
            <person name="Oliveira F."/>
            <person name="Valenzuela J.G."/>
        </authorList>
    </citation>
    <scope>NUCLEOTIDE SEQUENCE</scope>
    <source>
        <strain evidence="1">Jacobina</strain>
        <tissue evidence="1">Midgut</tissue>
    </source>
</reference>
<evidence type="ECO:0000313" key="1">
    <source>
        <dbReference type="EMBL" id="MBC1173173.1"/>
    </source>
</evidence>
<proteinExistence type="predicted"/>
<dbReference type="AlphaFoldDB" id="A0A7G3AP29"/>
<name>A0A7G3AP29_LUTLO</name>
<organism evidence="1">
    <name type="scientific">Lutzomyia longipalpis</name>
    <name type="common">Sand fly</name>
    <dbReference type="NCBI Taxonomy" id="7200"/>
    <lineage>
        <taxon>Eukaryota</taxon>
        <taxon>Metazoa</taxon>
        <taxon>Ecdysozoa</taxon>
        <taxon>Arthropoda</taxon>
        <taxon>Hexapoda</taxon>
        <taxon>Insecta</taxon>
        <taxon>Pterygota</taxon>
        <taxon>Neoptera</taxon>
        <taxon>Endopterygota</taxon>
        <taxon>Diptera</taxon>
        <taxon>Nematocera</taxon>
        <taxon>Psychodoidea</taxon>
        <taxon>Psychodidae</taxon>
        <taxon>Lutzomyia</taxon>
        <taxon>Lutzomyia</taxon>
    </lineage>
</organism>
<protein>
    <submittedName>
        <fullName evidence="1">Putative secreted protein</fullName>
    </submittedName>
</protein>
<dbReference type="EMBL" id="GITU01004470">
    <property type="protein sequence ID" value="MBC1173173.1"/>
    <property type="molecule type" value="Transcribed_RNA"/>
</dbReference>
<sequence length="77" mass="8476">MKSLRKSLVVRKSLTFFSPCGAMTLLHGQSALAYHIAVISLGTIGERLSKALSPKNFGDSFVATPFEIFFSCKNNFF</sequence>
<accession>A0A7G3AP29</accession>